<sequence length="160" mass="17618">MTTIDRAAAPVATGRATLLLMIPLNLLLVPWVWIGRLVFGVFGWFAYFMLPVALIVAVAMTFTTILAFTQKRRPRSLSRAEVFWQWSTWAGLLALGTFLPDFGDTEESYRSALTQAFGYSDSLMNLSYSLSFGGAVVAVVAWIGLVISLLHGHRQEAPSS</sequence>
<accession>A0ABP7XZ91</accession>
<name>A0ABP7XZ91_9ACTN</name>
<protein>
    <submittedName>
        <fullName evidence="2">Uncharacterized protein</fullName>
    </submittedName>
</protein>
<proteinExistence type="predicted"/>
<feature type="transmembrane region" description="Helical" evidence="1">
    <location>
        <begin position="45"/>
        <end position="68"/>
    </location>
</feature>
<reference evidence="3" key="1">
    <citation type="journal article" date="2019" name="Int. J. Syst. Evol. Microbiol.">
        <title>The Global Catalogue of Microorganisms (GCM) 10K type strain sequencing project: providing services to taxonomists for standard genome sequencing and annotation.</title>
        <authorList>
            <consortium name="The Broad Institute Genomics Platform"/>
            <consortium name="The Broad Institute Genome Sequencing Center for Infectious Disease"/>
            <person name="Wu L."/>
            <person name="Ma J."/>
        </authorList>
    </citation>
    <scope>NUCLEOTIDE SEQUENCE [LARGE SCALE GENOMIC DNA]</scope>
    <source>
        <strain evidence="3">JCM 16703</strain>
    </source>
</reference>
<evidence type="ECO:0000313" key="2">
    <source>
        <dbReference type="EMBL" id="GAA4128218.1"/>
    </source>
</evidence>
<feature type="transmembrane region" description="Helical" evidence="1">
    <location>
        <begin position="12"/>
        <end position="33"/>
    </location>
</feature>
<dbReference type="Proteomes" id="UP001501495">
    <property type="component" value="Unassembled WGS sequence"/>
</dbReference>
<keyword evidence="1" id="KW-1133">Transmembrane helix</keyword>
<evidence type="ECO:0000313" key="3">
    <source>
        <dbReference type="Proteomes" id="UP001501495"/>
    </source>
</evidence>
<dbReference type="EMBL" id="BAAAZH010000032">
    <property type="protein sequence ID" value="GAA4128218.1"/>
    <property type="molecule type" value="Genomic_DNA"/>
</dbReference>
<organism evidence="2 3">
    <name type="scientific">Nocardioides fonticola</name>
    <dbReference type="NCBI Taxonomy" id="450363"/>
    <lineage>
        <taxon>Bacteria</taxon>
        <taxon>Bacillati</taxon>
        <taxon>Actinomycetota</taxon>
        <taxon>Actinomycetes</taxon>
        <taxon>Propionibacteriales</taxon>
        <taxon>Nocardioidaceae</taxon>
        <taxon>Nocardioides</taxon>
    </lineage>
</organism>
<keyword evidence="1" id="KW-0472">Membrane</keyword>
<evidence type="ECO:0000256" key="1">
    <source>
        <dbReference type="SAM" id="Phobius"/>
    </source>
</evidence>
<gene>
    <name evidence="2" type="ORF">GCM10022215_39480</name>
</gene>
<keyword evidence="3" id="KW-1185">Reference proteome</keyword>
<comment type="caution">
    <text evidence="2">The sequence shown here is derived from an EMBL/GenBank/DDBJ whole genome shotgun (WGS) entry which is preliminary data.</text>
</comment>
<feature type="transmembrane region" description="Helical" evidence="1">
    <location>
        <begin position="128"/>
        <end position="150"/>
    </location>
</feature>
<dbReference type="RefSeq" id="WP_344735227.1">
    <property type="nucleotide sequence ID" value="NZ_BAAAZH010000032.1"/>
</dbReference>
<feature type="transmembrane region" description="Helical" evidence="1">
    <location>
        <begin position="80"/>
        <end position="99"/>
    </location>
</feature>
<keyword evidence="1" id="KW-0812">Transmembrane</keyword>